<evidence type="ECO:0000313" key="2">
    <source>
        <dbReference type="EMBL" id="MBR1134609.1"/>
    </source>
</evidence>
<gene>
    <name evidence="2" type="ORF">JQ619_02390</name>
</gene>
<proteinExistence type="predicted"/>
<dbReference type="EMBL" id="JAFCLK010000002">
    <property type="protein sequence ID" value="MBR1134609.1"/>
    <property type="molecule type" value="Genomic_DNA"/>
</dbReference>
<sequence length="219" mass="23973">MVSLRHLGLAAPSNARLHDDHRFRALLSPEDWGRLPVSIWRRFSKRLAEGATAVYVGEVDEAEISPAGFWFAQLARLIGGPLPTRADLGVPMIVAVTEDAASGGQIWTRICGRPHGFPQVIHSAKRFAGPTGLEEYLGWGLSMSLRVCVTDGALVFQSAGFTFECAGRRLRLPAWLTPGDLTVTHADLGAGAFRFTLEIIHPRFGRIIRQSAMFRESAP</sequence>
<keyword evidence="3" id="KW-1185">Reference proteome</keyword>
<dbReference type="InterPro" id="IPR025311">
    <property type="entry name" value="DUF4166"/>
</dbReference>
<comment type="caution">
    <text evidence="2">The sequence shown here is derived from an EMBL/GenBank/DDBJ whole genome shotgun (WGS) entry which is preliminary data.</text>
</comment>
<dbReference type="RefSeq" id="WP_012044902.1">
    <property type="nucleotide sequence ID" value="NZ_JABFDP010000005.1"/>
</dbReference>
<feature type="domain" description="DUF4166" evidence="1">
    <location>
        <begin position="35"/>
        <end position="214"/>
    </location>
</feature>
<protein>
    <submittedName>
        <fullName evidence="2">DUF4166 domain-containing protein</fullName>
    </submittedName>
</protein>
<dbReference type="Pfam" id="PF13761">
    <property type="entry name" value="DUF4166"/>
    <property type="match status" value="1"/>
</dbReference>
<name>A0ABS5G007_9BRAD</name>
<evidence type="ECO:0000313" key="3">
    <source>
        <dbReference type="Proteomes" id="UP001314635"/>
    </source>
</evidence>
<reference evidence="3" key="1">
    <citation type="journal article" date="2021" name="ISME J.">
        <title>Evolutionary origin and ecological implication of a unique nif island in free-living Bradyrhizobium lineages.</title>
        <authorList>
            <person name="Tao J."/>
        </authorList>
    </citation>
    <scope>NUCLEOTIDE SEQUENCE [LARGE SCALE GENOMIC DNA]</scope>
    <source>
        <strain evidence="3">SZCCT0094</strain>
    </source>
</reference>
<dbReference type="Proteomes" id="UP001314635">
    <property type="component" value="Unassembled WGS sequence"/>
</dbReference>
<organism evidence="2 3">
    <name type="scientific">Bradyrhizobium denitrificans</name>
    <dbReference type="NCBI Taxonomy" id="2734912"/>
    <lineage>
        <taxon>Bacteria</taxon>
        <taxon>Pseudomonadati</taxon>
        <taxon>Pseudomonadota</taxon>
        <taxon>Alphaproteobacteria</taxon>
        <taxon>Hyphomicrobiales</taxon>
        <taxon>Nitrobacteraceae</taxon>
        <taxon>Bradyrhizobium</taxon>
    </lineage>
</organism>
<accession>A0ABS5G007</accession>
<evidence type="ECO:0000259" key="1">
    <source>
        <dbReference type="Pfam" id="PF13761"/>
    </source>
</evidence>